<dbReference type="Proteomes" id="UP001485043">
    <property type="component" value="Unassembled WGS sequence"/>
</dbReference>
<dbReference type="EMBL" id="JALJOV010000490">
    <property type="protein sequence ID" value="KAK9863305.1"/>
    <property type="molecule type" value="Genomic_DNA"/>
</dbReference>
<feature type="coiled-coil region" evidence="4">
    <location>
        <begin position="506"/>
        <end position="533"/>
    </location>
</feature>
<dbReference type="GO" id="GO:2000694">
    <property type="term" value="P:regulation of phragmoplast microtubule organization"/>
    <property type="evidence" value="ECO:0007669"/>
    <property type="project" value="TreeGrafter"/>
</dbReference>
<dbReference type="PANTHER" id="PTHR45096:SF1">
    <property type="entry name" value="PROTEIN NEDD1"/>
    <property type="match status" value="1"/>
</dbReference>
<feature type="repeat" description="WD" evidence="3">
    <location>
        <begin position="125"/>
        <end position="165"/>
    </location>
</feature>
<dbReference type="InterPro" id="IPR019775">
    <property type="entry name" value="WD40_repeat_CS"/>
</dbReference>
<comment type="caution">
    <text evidence="6">The sequence shown here is derived from an EMBL/GenBank/DDBJ whole genome shotgun (WGS) entry which is preliminary data.</text>
</comment>
<dbReference type="Gene3D" id="2.130.10.10">
    <property type="entry name" value="YVTN repeat-like/Quinoprotein amine dehydrogenase"/>
    <property type="match status" value="1"/>
</dbReference>
<evidence type="ECO:0000313" key="6">
    <source>
        <dbReference type="EMBL" id="KAK9863305.1"/>
    </source>
</evidence>
<accession>A0AAW1T1D9</accession>
<feature type="compositionally biased region" description="Polar residues" evidence="5">
    <location>
        <begin position="280"/>
        <end position="296"/>
    </location>
</feature>
<evidence type="ECO:0000256" key="2">
    <source>
        <dbReference type="ARBA" id="ARBA00022737"/>
    </source>
</evidence>
<keyword evidence="1 3" id="KW-0853">WD repeat</keyword>
<proteinExistence type="predicted"/>
<feature type="region of interest" description="Disordered" evidence="5">
    <location>
        <begin position="224"/>
        <end position="259"/>
    </location>
</feature>
<evidence type="ECO:0000256" key="4">
    <source>
        <dbReference type="SAM" id="Coils"/>
    </source>
</evidence>
<evidence type="ECO:0000256" key="5">
    <source>
        <dbReference type="SAM" id="MobiDB-lite"/>
    </source>
</evidence>
<dbReference type="GO" id="GO:0032467">
    <property type="term" value="P:positive regulation of cytokinesis"/>
    <property type="evidence" value="ECO:0007669"/>
    <property type="project" value="TreeGrafter"/>
</dbReference>
<evidence type="ECO:0000313" key="7">
    <source>
        <dbReference type="Proteomes" id="UP001485043"/>
    </source>
</evidence>
<name>A0AAW1T1D9_9CHLO</name>
<dbReference type="SUPFAM" id="SSF50978">
    <property type="entry name" value="WD40 repeat-like"/>
    <property type="match status" value="1"/>
</dbReference>
<gene>
    <name evidence="6" type="ORF">WJX84_009858</name>
</gene>
<dbReference type="InterPro" id="IPR044621">
    <property type="entry name" value="NEDD1"/>
</dbReference>
<feature type="region of interest" description="Disordered" evidence="5">
    <location>
        <begin position="280"/>
        <end position="348"/>
    </location>
</feature>
<dbReference type="GO" id="GO:0010968">
    <property type="term" value="P:regulation of microtubule nucleation"/>
    <property type="evidence" value="ECO:0007669"/>
    <property type="project" value="InterPro"/>
</dbReference>
<feature type="compositionally biased region" description="Low complexity" evidence="5">
    <location>
        <begin position="248"/>
        <end position="259"/>
    </location>
</feature>
<keyword evidence="2" id="KW-0677">Repeat</keyword>
<dbReference type="InterPro" id="IPR036322">
    <property type="entry name" value="WD40_repeat_dom_sf"/>
</dbReference>
<dbReference type="PANTHER" id="PTHR45096">
    <property type="entry name" value="PROTEIN NEDD1"/>
    <property type="match status" value="1"/>
</dbReference>
<keyword evidence="4" id="KW-0175">Coiled coil</keyword>
<evidence type="ECO:0000256" key="1">
    <source>
        <dbReference type="ARBA" id="ARBA00022574"/>
    </source>
</evidence>
<dbReference type="Pfam" id="PF00400">
    <property type="entry name" value="WD40"/>
    <property type="match status" value="2"/>
</dbReference>
<dbReference type="GO" id="GO:0005828">
    <property type="term" value="C:kinetochore microtubule"/>
    <property type="evidence" value="ECO:0007669"/>
    <property type="project" value="TreeGrafter"/>
</dbReference>
<dbReference type="InterPro" id="IPR015943">
    <property type="entry name" value="WD40/YVTN_repeat-like_dom_sf"/>
</dbReference>
<evidence type="ECO:0000256" key="3">
    <source>
        <dbReference type="PROSITE-ProRule" id="PRU00221"/>
    </source>
</evidence>
<protein>
    <submittedName>
        <fullName evidence="6">Uncharacterized protein</fullName>
    </submittedName>
</protein>
<feature type="repeat" description="WD" evidence="3">
    <location>
        <begin position="90"/>
        <end position="124"/>
    </location>
</feature>
<dbReference type="PROSITE" id="PS50082">
    <property type="entry name" value="WD_REPEATS_2"/>
    <property type="match status" value="2"/>
</dbReference>
<dbReference type="AlphaFoldDB" id="A0AAW1T1D9"/>
<dbReference type="GO" id="GO:0140496">
    <property type="term" value="F:gamma-tubulin complex binding"/>
    <property type="evidence" value="ECO:0007669"/>
    <property type="project" value="InterPro"/>
</dbReference>
<sequence length="540" mass="58002">MGSLPAGTLECLALCAGNNSYVWQPFHRVEGSNAYFGISLDEPVRTVRWNQNNKVLASAGDEGRLQLHYAGGNLMGTLPIDPNAPVLAPINSVAFSRGSKLLAAGCDDARIVIWDMKSQHQLHQLQPHKAAVTSLAYDPTDTFLASTRDRSLQVLDRRKGRIVASSLAPSPITCLACKDDGLYVALGTQGGVAQLYDPRKLAHSLLKFSCPGDGPVRDVHWQHTSAGKVGGRKPQPIQADRPTHSLNASTSSSAAGGPAQRSSACIWNLGFQRKLCTGDSSSDSATIQPATATSAGQWKPGHPTRSTPRNPITPGSGKQHGDIFTLFRTSSTTRSGCTPPVPSNRRRQVVQQGLHPLDATATYCRAAASICCSFPDPQTSPVHGELSILAGLTVPMQPPTPRQDGLDGTEPAHHLRAGRLEDSLPSFSFESSAQPTAQLQADLPYLRGEDGEVPYPQTTEQTLAAQLQVQLAVEDGIVGLREDVRSLHLDVLRNAQIQQLEMSSAMEAMQAQQDGLTQQVRQLQEQIQALLKARDAAVWL</sequence>
<organism evidence="6 7">
    <name type="scientific">Apatococcus fuscideae</name>
    <dbReference type="NCBI Taxonomy" id="2026836"/>
    <lineage>
        <taxon>Eukaryota</taxon>
        <taxon>Viridiplantae</taxon>
        <taxon>Chlorophyta</taxon>
        <taxon>core chlorophytes</taxon>
        <taxon>Trebouxiophyceae</taxon>
        <taxon>Chlorellales</taxon>
        <taxon>Chlorellaceae</taxon>
        <taxon>Apatococcus</taxon>
    </lineage>
</organism>
<dbReference type="GO" id="GO:0060236">
    <property type="term" value="P:regulation of mitotic spindle organization"/>
    <property type="evidence" value="ECO:0007669"/>
    <property type="project" value="TreeGrafter"/>
</dbReference>
<reference evidence="6 7" key="1">
    <citation type="journal article" date="2024" name="Nat. Commun.">
        <title>Phylogenomics reveals the evolutionary origins of lichenization in chlorophyte algae.</title>
        <authorList>
            <person name="Puginier C."/>
            <person name="Libourel C."/>
            <person name="Otte J."/>
            <person name="Skaloud P."/>
            <person name="Haon M."/>
            <person name="Grisel S."/>
            <person name="Petersen M."/>
            <person name="Berrin J.G."/>
            <person name="Delaux P.M."/>
            <person name="Dal Grande F."/>
            <person name="Keller J."/>
        </authorList>
    </citation>
    <scope>NUCLEOTIDE SEQUENCE [LARGE SCALE GENOMIC DNA]</scope>
    <source>
        <strain evidence="6 7">SAG 2523</strain>
    </source>
</reference>
<dbReference type="GO" id="GO:0000919">
    <property type="term" value="P:cell plate assembly"/>
    <property type="evidence" value="ECO:0007669"/>
    <property type="project" value="TreeGrafter"/>
</dbReference>
<dbReference type="PROSITE" id="PS00678">
    <property type="entry name" value="WD_REPEATS_1"/>
    <property type="match status" value="1"/>
</dbReference>
<dbReference type="InterPro" id="IPR001680">
    <property type="entry name" value="WD40_rpt"/>
</dbReference>
<dbReference type="SMART" id="SM00320">
    <property type="entry name" value="WD40"/>
    <property type="match status" value="4"/>
</dbReference>
<keyword evidence="7" id="KW-1185">Reference proteome</keyword>